<feature type="region of interest" description="Disordered" evidence="3">
    <location>
        <begin position="305"/>
        <end position="326"/>
    </location>
</feature>
<name>A0ABN9KSK7_9NEOB</name>
<protein>
    <recommendedName>
        <fullName evidence="6">Espin-like protein</fullName>
    </recommendedName>
</protein>
<dbReference type="PANTHER" id="PTHR24153:SF0">
    <property type="entry name" value="ESPIN-LIKE PROTEIN"/>
    <property type="match status" value="1"/>
</dbReference>
<dbReference type="EMBL" id="CAUEEQ010000448">
    <property type="protein sequence ID" value="CAJ0916978.1"/>
    <property type="molecule type" value="Genomic_DNA"/>
</dbReference>
<keyword evidence="1" id="KW-0677">Repeat</keyword>
<accession>A0ABN9KSK7</accession>
<dbReference type="InterPro" id="IPR052420">
    <property type="entry name" value="Espin/Espin-like"/>
</dbReference>
<feature type="compositionally biased region" description="Low complexity" evidence="3">
    <location>
        <begin position="133"/>
        <end position="143"/>
    </location>
</feature>
<proteinExistence type="predicted"/>
<sequence>MEGLRRRRECQQYEKELKRKVKQLQARLPTPLINVSINTELLQQTEDPEWCHCMSDVISSISNLLCSTNGTSDSTNEMVKTRRNRSPSPSPIKELLKCGVSVRRLKVQFEKQPHGLSPIKSSKVKPEPEDTSDSGISSEESPSLRGSPVPSKTLRKERIVLLFLSHWKRSAYSVHAALRATETTDSQESVKDDNHDQDTQHNDLPNMIQTIEDMDIMEGNMCDEEISNKEPLIDSMGGKRQIMLHIKNDMISQNIQDSDDLTNGKDALVQNNPPRVGGILEKLLKQRTTVQRLIGSWRTISPDVPISSRHSSNSSPDNLLSTSSGQTPINHDSLTLDLFMLGYFRLLEQELPEEERRMRHLLCFEVFDQLGRYGWPTAREFHCTVLQEIATGRRTWTDGFEDIKVRFFGPEAQKVEQNRNAHISDSNDICQCIERSFSFWKEKEAEIFGAES</sequence>
<feature type="compositionally biased region" description="Basic and acidic residues" evidence="3">
    <location>
        <begin position="188"/>
        <end position="201"/>
    </location>
</feature>
<dbReference type="Proteomes" id="UP001176940">
    <property type="component" value="Unassembled WGS sequence"/>
</dbReference>
<evidence type="ECO:0008006" key="6">
    <source>
        <dbReference type="Google" id="ProtNLM"/>
    </source>
</evidence>
<keyword evidence="5" id="KW-1185">Reference proteome</keyword>
<evidence type="ECO:0000313" key="4">
    <source>
        <dbReference type="EMBL" id="CAJ0916978.1"/>
    </source>
</evidence>
<feature type="region of interest" description="Disordered" evidence="3">
    <location>
        <begin position="182"/>
        <end position="203"/>
    </location>
</feature>
<evidence type="ECO:0000256" key="3">
    <source>
        <dbReference type="SAM" id="MobiDB-lite"/>
    </source>
</evidence>
<organism evidence="4 5">
    <name type="scientific">Ranitomeya imitator</name>
    <name type="common">mimic poison frog</name>
    <dbReference type="NCBI Taxonomy" id="111125"/>
    <lineage>
        <taxon>Eukaryota</taxon>
        <taxon>Metazoa</taxon>
        <taxon>Chordata</taxon>
        <taxon>Craniata</taxon>
        <taxon>Vertebrata</taxon>
        <taxon>Euteleostomi</taxon>
        <taxon>Amphibia</taxon>
        <taxon>Batrachia</taxon>
        <taxon>Anura</taxon>
        <taxon>Neobatrachia</taxon>
        <taxon>Hyloidea</taxon>
        <taxon>Dendrobatidae</taxon>
        <taxon>Dendrobatinae</taxon>
        <taxon>Ranitomeya</taxon>
    </lineage>
</organism>
<evidence type="ECO:0000256" key="1">
    <source>
        <dbReference type="ARBA" id="ARBA00022737"/>
    </source>
</evidence>
<keyword evidence="2" id="KW-0040">ANK repeat</keyword>
<evidence type="ECO:0000313" key="5">
    <source>
        <dbReference type="Proteomes" id="UP001176940"/>
    </source>
</evidence>
<evidence type="ECO:0000256" key="2">
    <source>
        <dbReference type="ARBA" id="ARBA00023043"/>
    </source>
</evidence>
<reference evidence="4" key="1">
    <citation type="submission" date="2023-07" db="EMBL/GenBank/DDBJ databases">
        <authorList>
            <person name="Stuckert A."/>
        </authorList>
    </citation>
    <scope>NUCLEOTIDE SEQUENCE</scope>
</reference>
<comment type="caution">
    <text evidence="4">The sequence shown here is derived from an EMBL/GenBank/DDBJ whole genome shotgun (WGS) entry which is preliminary data.</text>
</comment>
<dbReference type="PANTHER" id="PTHR24153">
    <property type="entry name" value="ESPIN"/>
    <property type="match status" value="1"/>
</dbReference>
<feature type="region of interest" description="Disordered" evidence="3">
    <location>
        <begin position="111"/>
        <end position="150"/>
    </location>
</feature>
<gene>
    <name evidence="4" type="ORF">RIMI_LOCUS391428</name>
</gene>
<feature type="compositionally biased region" description="Polar residues" evidence="3">
    <location>
        <begin position="316"/>
        <end position="326"/>
    </location>
</feature>
<feature type="region of interest" description="Disordered" evidence="3">
    <location>
        <begin position="70"/>
        <end position="93"/>
    </location>
</feature>